<keyword evidence="8" id="KW-1185">Reference proteome</keyword>
<evidence type="ECO:0000313" key="7">
    <source>
        <dbReference type="EMBL" id="MCS0589640.1"/>
    </source>
</evidence>
<evidence type="ECO:0000256" key="5">
    <source>
        <dbReference type="ARBA" id="ARBA00023014"/>
    </source>
</evidence>
<keyword evidence="1" id="KW-0001">2Fe-2S</keyword>
<dbReference type="Pfam" id="PF19112">
    <property type="entry name" value="VanA_C"/>
    <property type="match status" value="1"/>
</dbReference>
<protein>
    <submittedName>
        <fullName evidence="7">Aromatic ring-hydroxylating dioxygenase subunit alpha</fullName>
    </submittedName>
</protein>
<dbReference type="Gene3D" id="3.90.380.10">
    <property type="entry name" value="Naphthalene 1,2-dioxygenase Alpha Subunit, Chain A, domain 1"/>
    <property type="match status" value="1"/>
</dbReference>
<dbReference type="InterPro" id="IPR036922">
    <property type="entry name" value="Rieske_2Fe-2S_sf"/>
</dbReference>
<dbReference type="RefSeq" id="WP_258845400.1">
    <property type="nucleotide sequence ID" value="NZ_JANUGX010000010.1"/>
</dbReference>
<reference evidence="7 8" key="1">
    <citation type="submission" date="2022-08" db="EMBL/GenBank/DDBJ databases">
        <title>Reclassification of Massilia species as members of the genera Telluria, Duganella, Pseudoduganella, Mokoshia gen. nov. and Zemynaea gen. nov. using orthogonal and non-orthogonal genome-based approaches.</title>
        <authorList>
            <person name="Bowman J.P."/>
        </authorList>
    </citation>
    <scope>NUCLEOTIDE SEQUENCE [LARGE SCALE GENOMIC DNA]</scope>
    <source>
        <strain evidence="7 8">LMG 28164</strain>
    </source>
</reference>
<keyword evidence="4" id="KW-0408">Iron</keyword>
<name>A0ABT2A613_9BURK</name>
<accession>A0ABT2A613</accession>
<evidence type="ECO:0000313" key="8">
    <source>
        <dbReference type="Proteomes" id="UP001205560"/>
    </source>
</evidence>
<keyword evidence="5" id="KW-0411">Iron-sulfur</keyword>
<dbReference type="SUPFAM" id="SSF55961">
    <property type="entry name" value="Bet v1-like"/>
    <property type="match status" value="1"/>
</dbReference>
<dbReference type="SUPFAM" id="SSF50022">
    <property type="entry name" value="ISP domain"/>
    <property type="match status" value="1"/>
</dbReference>
<evidence type="ECO:0000256" key="4">
    <source>
        <dbReference type="ARBA" id="ARBA00023004"/>
    </source>
</evidence>
<feature type="domain" description="Rieske" evidence="6">
    <location>
        <begin position="8"/>
        <end position="112"/>
    </location>
</feature>
<proteinExistence type="predicted"/>
<dbReference type="EMBL" id="JANUGX010000010">
    <property type="protein sequence ID" value="MCS0589640.1"/>
    <property type="molecule type" value="Genomic_DNA"/>
</dbReference>
<dbReference type="InterPro" id="IPR050584">
    <property type="entry name" value="Cholesterol_7-desaturase"/>
</dbReference>
<sequence length="332" mass="37385">MHLPENHWYVVLSSAELRRKPVGAERFGRRMVFWRDAGNVAHAHEDRCPHLGAALSAGKVEDGRLVCPFHGFAFDGGGACRHIPANGCAGKIPKGMALTSFVLREAYGFIWLWHGQARDSYPELPYFPELLEEGWRCRTDIVDWPVHYTRAIENQLDVAHLAFVHGAAMGQAGRSFVDGPWVEADDHGIRIWSSNARDTGQPKRSQAALREAAQGQPPRIRFLFPGTWILHIAPSIRNVVAFVPIDDKHTRYYLRFYHRVRLPVVAQLFELALGWSNRHILAQDRRVVVTQTPANSLDAADDRFIEADRAIVAFRRRLAALLAGDAPDQPGR</sequence>
<gene>
    <name evidence="7" type="ORF">NX782_10530</name>
</gene>
<comment type="caution">
    <text evidence="7">The sequence shown here is derived from an EMBL/GenBank/DDBJ whole genome shotgun (WGS) entry which is preliminary data.</text>
</comment>
<dbReference type="InterPro" id="IPR017941">
    <property type="entry name" value="Rieske_2Fe-2S"/>
</dbReference>
<dbReference type="InterPro" id="IPR044043">
    <property type="entry name" value="VanA_C_cat"/>
</dbReference>
<evidence type="ECO:0000256" key="2">
    <source>
        <dbReference type="ARBA" id="ARBA00022723"/>
    </source>
</evidence>
<dbReference type="PANTHER" id="PTHR21266">
    <property type="entry name" value="IRON-SULFUR DOMAIN CONTAINING PROTEIN"/>
    <property type="match status" value="1"/>
</dbReference>
<evidence type="ECO:0000259" key="6">
    <source>
        <dbReference type="PROSITE" id="PS51296"/>
    </source>
</evidence>
<dbReference type="PROSITE" id="PS51296">
    <property type="entry name" value="RIESKE"/>
    <property type="match status" value="1"/>
</dbReference>
<keyword evidence="3" id="KW-0560">Oxidoreductase</keyword>
<evidence type="ECO:0000256" key="1">
    <source>
        <dbReference type="ARBA" id="ARBA00022714"/>
    </source>
</evidence>
<keyword evidence="7" id="KW-0223">Dioxygenase</keyword>
<keyword evidence="2" id="KW-0479">Metal-binding</keyword>
<dbReference type="Gene3D" id="2.102.10.10">
    <property type="entry name" value="Rieske [2Fe-2S] iron-sulphur domain"/>
    <property type="match status" value="1"/>
</dbReference>
<organism evidence="7 8">
    <name type="scientific">Massilia norwichensis</name>
    <dbReference type="NCBI Taxonomy" id="1442366"/>
    <lineage>
        <taxon>Bacteria</taxon>
        <taxon>Pseudomonadati</taxon>
        <taxon>Pseudomonadota</taxon>
        <taxon>Betaproteobacteria</taxon>
        <taxon>Burkholderiales</taxon>
        <taxon>Oxalobacteraceae</taxon>
        <taxon>Telluria group</taxon>
        <taxon>Massilia</taxon>
    </lineage>
</organism>
<dbReference type="GO" id="GO:0051213">
    <property type="term" value="F:dioxygenase activity"/>
    <property type="evidence" value="ECO:0007669"/>
    <property type="project" value="UniProtKB-KW"/>
</dbReference>
<dbReference type="Proteomes" id="UP001205560">
    <property type="component" value="Unassembled WGS sequence"/>
</dbReference>
<dbReference type="Pfam" id="PF00355">
    <property type="entry name" value="Rieske"/>
    <property type="match status" value="1"/>
</dbReference>
<dbReference type="PANTHER" id="PTHR21266:SF59">
    <property type="entry name" value="BLR4922 PROTEIN"/>
    <property type="match status" value="1"/>
</dbReference>
<evidence type="ECO:0000256" key="3">
    <source>
        <dbReference type="ARBA" id="ARBA00023002"/>
    </source>
</evidence>